<dbReference type="AlphaFoldDB" id="A0A1I5ZQP6"/>
<dbReference type="RefSeq" id="WP_090536171.1">
    <property type="nucleotide sequence ID" value="NZ_FOYD01000001.1"/>
</dbReference>
<evidence type="ECO:0000256" key="2">
    <source>
        <dbReference type="ARBA" id="ARBA00007452"/>
    </source>
</evidence>
<sequence length="239" mass="26415">MTPSLSPAYVLHSRPYRDSSALVDLLTLHHGLQRVVWRGARGQRRKVSPQPFMPLLVGLGGRSELKTLTQAEVAGRFSLLQGETLFSGLYLNELLVRLLVGGEPQPILFAAYQQSLEQLAAGDPVEPILRRFEWQLLELLGYGFSLTEDAHGQPLDRHRDYAWYAGEGLRPLHDPLPGAIGLSGAALLAMAADDWSAPATLRAAKQLMRQALSVHLGDRPLVSRSLFRRQTPSIKGEQQ</sequence>
<keyword evidence="5 8" id="KW-0233">DNA recombination</keyword>
<dbReference type="EMBL" id="FOYD01000001">
    <property type="protein sequence ID" value="SFQ58788.1"/>
    <property type="molecule type" value="Genomic_DNA"/>
</dbReference>
<dbReference type="InterPro" id="IPR037278">
    <property type="entry name" value="ARFGAP/RecO"/>
</dbReference>
<protein>
    <recommendedName>
        <fullName evidence="3 8">DNA repair protein RecO</fullName>
    </recommendedName>
    <alternativeName>
        <fullName evidence="7 8">Recombination protein O</fullName>
    </alternativeName>
</protein>
<name>A0A1I5ZQP6_9GAMM</name>
<evidence type="ECO:0000256" key="5">
    <source>
        <dbReference type="ARBA" id="ARBA00023172"/>
    </source>
</evidence>
<dbReference type="PANTHER" id="PTHR33991:SF1">
    <property type="entry name" value="DNA REPAIR PROTEIN RECO"/>
    <property type="match status" value="1"/>
</dbReference>
<evidence type="ECO:0000256" key="1">
    <source>
        <dbReference type="ARBA" id="ARBA00003065"/>
    </source>
</evidence>
<evidence type="ECO:0000313" key="10">
    <source>
        <dbReference type="EMBL" id="SFQ58788.1"/>
    </source>
</evidence>
<dbReference type="Gene3D" id="1.20.1440.120">
    <property type="entry name" value="Recombination protein O, C-terminal domain"/>
    <property type="match status" value="1"/>
</dbReference>
<proteinExistence type="inferred from homology"/>
<reference evidence="10 11" key="1">
    <citation type="submission" date="2016-10" db="EMBL/GenBank/DDBJ databases">
        <authorList>
            <person name="de Groot N.N."/>
        </authorList>
    </citation>
    <scope>NUCLEOTIDE SEQUENCE [LARGE SCALE GENOMIC DNA]</scope>
    <source>
        <strain evidence="10 11">JCM 18415</strain>
    </source>
</reference>
<dbReference type="NCBIfam" id="TIGR00613">
    <property type="entry name" value="reco"/>
    <property type="match status" value="1"/>
</dbReference>
<evidence type="ECO:0000313" key="11">
    <source>
        <dbReference type="Proteomes" id="UP000242815"/>
    </source>
</evidence>
<keyword evidence="6 8" id="KW-0234">DNA repair</keyword>
<dbReference type="GO" id="GO:0006310">
    <property type="term" value="P:DNA recombination"/>
    <property type="evidence" value="ECO:0007669"/>
    <property type="project" value="UniProtKB-UniRule"/>
</dbReference>
<organism evidence="10 11">
    <name type="scientific">Halopseudomonas formosensis</name>
    <dbReference type="NCBI Taxonomy" id="1002526"/>
    <lineage>
        <taxon>Bacteria</taxon>
        <taxon>Pseudomonadati</taxon>
        <taxon>Pseudomonadota</taxon>
        <taxon>Gammaproteobacteria</taxon>
        <taxon>Pseudomonadales</taxon>
        <taxon>Pseudomonadaceae</taxon>
        <taxon>Halopseudomonas</taxon>
    </lineage>
</organism>
<dbReference type="InterPro" id="IPR012340">
    <property type="entry name" value="NA-bd_OB-fold"/>
</dbReference>
<evidence type="ECO:0000259" key="9">
    <source>
        <dbReference type="Pfam" id="PF11967"/>
    </source>
</evidence>
<dbReference type="HAMAP" id="MF_00201">
    <property type="entry name" value="RecO"/>
    <property type="match status" value="1"/>
</dbReference>
<evidence type="ECO:0000256" key="4">
    <source>
        <dbReference type="ARBA" id="ARBA00022763"/>
    </source>
</evidence>
<evidence type="ECO:0000256" key="8">
    <source>
        <dbReference type="HAMAP-Rule" id="MF_00201"/>
    </source>
</evidence>
<gene>
    <name evidence="8" type="primary">recO</name>
    <name evidence="10" type="ORF">SAMN05216578_101242</name>
</gene>
<dbReference type="GO" id="GO:0043590">
    <property type="term" value="C:bacterial nucleoid"/>
    <property type="evidence" value="ECO:0007669"/>
    <property type="project" value="TreeGrafter"/>
</dbReference>
<evidence type="ECO:0000256" key="7">
    <source>
        <dbReference type="ARBA" id="ARBA00033409"/>
    </source>
</evidence>
<dbReference type="STRING" id="1002526.SAMN05216578_101242"/>
<dbReference type="InterPro" id="IPR022572">
    <property type="entry name" value="DNA_rep/recomb_RecO_N"/>
</dbReference>
<evidence type="ECO:0000256" key="6">
    <source>
        <dbReference type="ARBA" id="ARBA00023204"/>
    </source>
</evidence>
<dbReference type="PANTHER" id="PTHR33991">
    <property type="entry name" value="DNA REPAIR PROTEIN RECO"/>
    <property type="match status" value="1"/>
</dbReference>
<comment type="similarity">
    <text evidence="2 8">Belongs to the RecO family.</text>
</comment>
<dbReference type="Pfam" id="PF11967">
    <property type="entry name" value="RecO_N"/>
    <property type="match status" value="1"/>
</dbReference>
<dbReference type="SUPFAM" id="SSF57863">
    <property type="entry name" value="ArfGap/RecO-like zinc finger"/>
    <property type="match status" value="1"/>
</dbReference>
<dbReference type="Gene3D" id="2.40.50.140">
    <property type="entry name" value="Nucleic acid-binding proteins"/>
    <property type="match status" value="1"/>
</dbReference>
<comment type="function">
    <text evidence="1 8">Involved in DNA repair and RecF pathway recombination.</text>
</comment>
<dbReference type="InterPro" id="IPR042242">
    <property type="entry name" value="RecO_C"/>
</dbReference>
<evidence type="ECO:0000256" key="3">
    <source>
        <dbReference type="ARBA" id="ARBA00021310"/>
    </source>
</evidence>
<feature type="domain" description="DNA replication/recombination mediator RecO N-terminal" evidence="9">
    <location>
        <begin position="5"/>
        <end position="75"/>
    </location>
</feature>
<accession>A0A1I5ZQP6</accession>
<dbReference type="SUPFAM" id="SSF50249">
    <property type="entry name" value="Nucleic acid-binding proteins"/>
    <property type="match status" value="1"/>
</dbReference>
<dbReference type="GO" id="GO:0006302">
    <property type="term" value="P:double-strand break repair"/>
    <property type="evidence" value="ECO:0007669"/>
    <property type="project" value="TreeGrafter"/>
</dbReference>
<dbReference type="OrthoDB" id="9804792at2"/>
<dbReference type="Proteomes" id="UP000242815">
    <property type="component" value="Unassembled WGS sequence"/>
</dbReference>
<dbReference type="Pfam" id="PF02565">
    <property type="entry name" value="RecO_C"/>
    <property type="match status" value="1"/>
</dbReference>
<keyword evidence="4 8" id="KW-0227">DNA damage</keyword>
<dbReference type="InterPro" id="IPR003717">
    <property type="entry name" value="RecO"/>
</dbReference>